<dbReference type="InterPro" id="IPR004013">
    <property type="entry name" value="PHP_dom"/>
</dbReference>
<dbReference type="Pfam" id="PF14579">
    <property type="entry name" value="HHH_6"/>
    <property type="match status" value="1"/>
</dbReference>
<dbReference type="CDD" id="cd04485">
    <property type="entry name" value="DnaE_OBF"/>
    <property type="match status" value="1"/>
</dbReference>
<sequence>MPHADFVHLRVHSAYSLSEGAIKVKELVKLCQKQTMPAVAVTDTGNLFGALEFALAAADSGVQPIIGTVLGITRVGPAVSKPGLPGKAAAVPDQLVLLCQNEEGYRNLMVLVSKAFLESDPLAGPQVTLDALEGHSAGLIALTGGIGGSLGRLLGEGQTDLALEVLERLKRLFPGRLYVELQRHAAPFAAREDTIEPALIDLAYAHDLPLVATNDCYFATEDMYEAHDALLCIAEGAYITQSERRRLTPDHRFKSAAEMRALFADLPEAVDNTLVIARRCSFLLRPVKPILPPFACEDGRTEDDELRAQSRAGLEMRLEKSVYTPAMTAEQRAETRKTYFDRLEFELDVIVNMKFPGYFLIVADFIKWAKNHDIPVGPGRGSGAGSVVAWALTITDLDPLRFGLLFERFLNPERVSMPDFDIDFCQDRREEVIRYVQDKYGYDRVAQIITFGKLQARAVLRDVGRVLQMPYGQVDKICKMVPNNPANPVTLQQALDSEEMLRAARDGDDTVRHLIDIALKLEGLYRHASTHAAGVVIGDRPLHDLVPLYRDPRSDMPVTQFNMKYVEQAGLVKFDFLGLKTLTVLQTAVNLIPEKPDLTIVPLDDEKSFQLLSRAEATGVFQLESSGMRDVLRRLKPNRFEDIIALVSLYRPGPMDNIPKYIRVKNGEEPPDYMHDSLESILKETFGIMIYQEQVMQIAQVLSGYSLGGADLLRRAMGKKIKEEMDAQRKIFCDGAEQRAVKAEQASLIFDQVMKFAGYGFNKSHAAAYALVAYHTAYLKANHPVEFMAASMTLDLGNTDKLNVFRQELARLRVKLLTPDINRSDAIFGVESLPDGAKAVRYALAAVKGVGAPAMRAVVEERRKNGPYKSLFDFARRLDLKTINKRQLENLACAGAFDGLNPNRAQVHAALETLIRYAQAEAAERDSGIGNLFGGGGGGLPEPDLPKVKDWEPLDKLKHEFTAIGFYLSAHPLDAYSGPLGRMKVVRSADLAVAMKKGGSTRYKMAGIIVSKKEKTSKSGNRFAFVEVSDATGGYEVTLFSEILAANRAMLEPGVPVLMTVDAQLNGEEVRLTCQEIKPLEDAVASVSVGLRVVLRDERPIEAMRGTLDRLSRGKSKINVVVEIDPLKEVEIELPGSYTITAQSRSALKAVPGVVEVAEM</sequence>
<evidence type="ECO:0000256" key="1">
    <source>
        <dbReference type="ARBA" id="ARBA00004496"/>
    </source>
</evidence>
<evidence type="ECO:0000256" key="8">
    <source>
        <dbReference type="ARBA" id="ARBA00022705"/>
    </source>
</evidence>
<dbReference type="InterPro" id="IPR011708">
    <property type="entry name" value="DNA_pol3_alpha_NTPase_dom"/>
</dbReference>
<dbReference type="GO" id="GO:0008408">
    <property type="term" value="F:3'-5' exonuclease activity"/>
    <property type="evidence" value="ECO:0007669"/>
    <property type="project" value="InterPro"/>
</dbReference>
<dbReference type="GO" id="GO:0003887">
    <property type="term" value="F:DNA-directed DNA polymerase activity"/>
    <property type="evidence" value="ECO:0007669"/>
    <property type="project" value="UniProtKB-KW"/>
</dbReference>
<comment type="catalytic activity">
    <reaction evidence="12">
        <text>DNA(n) + a 2'-deoxyribonucleoside 5'-triphosphate = DNA(n+1) + diphosphate</text>
        <dbReference type="Rhea" id="RHEA:22508"/>
        <dbReference type="Rhea" id="RHEA-COMP:17339"/>
        <dbReference type="Rhea" id="RHEA-COMP:17340"/>
        <dbReference type="ChEBI" id="CHEBI:33019"/>
        <dbReference type="ChEBI" id="CHEBI:61560"/>
        <dbReference type="ChEBI" id="CHEBI:173112"/>
        <dbReference type="EC" id="2.7.7.7"/>
    </reaction>
</comment>
<evidence type="ECO:0000313" key="15">
    <source>
        <dbReference type="Proteomes" id="UP000277007"/>
    </source>
</evidence>
<gene>
    <name evidence="14" type="ORF">EJ903_10820</name>
</gene>
<dbReference type="GO" id="GO:0006260">
    <property type="term" value="P:DNA replication"/>
    <property type="evidence" value="ECO:0007669"/>
    <property type="project" value="UniProtKB-KW"/>
</dbReference>
<accession>A0A3S0K594</accession>
<evidence type="ECO:0000256" key="3">
    <source>
        <dbReference type="ARBA" id="ARBA00012417"/>
    </source>
</evidence>
<evidence type="ECO:0000256" key="7">
    <source>
        <dbReference type="ARBA" id="ARBA00022695"/>
    </source>
</evidence>
<reference evidence="14 15" key="1">
    <citation type="submission" date="2018-12" db="EMBL/GenBank/DDBJ databases">
        <authorList>
            <person name="Yang Y."/>
        </authorList>
    </citation>
    <scope>NUCLEOTIDE SEQUENCE [LARGE SCALE GENOMIC DNA]</scope>
    <source>
        <strain evidence="14 15">L-25-5w-1</strain>
    </source>
</reference>
<comment type="caution">
    <text evidence="14">The sequence shown here is derived from an EMBL/GenBank/DDBJ whole genome shotgun (WGS) entry which is preliminary data.</text>
</comment>
<dbReference type="InterPro" id="IPR004805">
    <property type="entry name" value="DnaE2/DnaE/PolC"/>
</dbReference>
<dbReference type="PANTHER" id="PTHR32294:SF0">
    <property type="entry name" value="DNA POLYMERASE III SUBUNIT ALPHA"/>
    <property type="match status" value="1"/>
</dbReference>
<dbReference type="InterPro" id="IPR016195">
    <property type="entry name" value="Pol/histidinol_Pase-like"/>
</dbReference>
<dbReference type="Gene3D" id="1.10.10.1600">
    <property type="entry name" value="Bacterial DNA polymerase III alpha subunit, thumb domain"/>
    <property type="match status" value="1"/>
</dbReference>
<dbReference type="InterPro" id="IPR003141">
    <property type="entry name" value="Pol/His_phosphatase_N"/>
</dbReference>
<keyword evidence="6 14" id="KW-0808">Transferase</keyword>
<evidence type="ECO:0000256" key="4">
    <source>
        <dbReference type="ARBA" id="ARBA00019114"/>
    </source>
</evidence>
<dbReference type="InterPro" id="IPR049821">
    <property type="entry name" value="PolIIIA_DnaE1_PHP"/>
</dbReference>
<dbReference type="InterPro" id="IPR041931">
    <property type="entry name" value="DNA_pol3_alpha_thumb_dom"/>
</dbReference>
<evidence type="ECO:0000256" key="6">
    <source>
        <dbReference type="ARBA" id="ARBA00022679"/>
    </source>
</evidence>
<evidence type="ECO:0000259" key="13">
    <source>
        <dbReference type="SMART" id="SM00481"/>
    </source>
</evidence>
<feature type="domain" description="Polymerase/histidinol phosphatase N-terminal" evidence="13">
    <location>
        <begin position="7"/>
        <end position="74"/>
    </location>
</feature>
<keyword evidence="5" id="KW-0963">Cytoplasm</keyword>
<dbReference type="GO" id="GO:0005737">
    <property type="term" value="C:cytoplasm"/>
    <property type="evidence" value="ECO:0007669"/>
    <property type="project" value="UniProtKB-SubCell"/>
</dbReference>
<comment type="subcellular location">
    <subcellularLocation>
        <location evidence="1">Cytoplasm</location>
    </subcellularLocation>
</comment>
<keyword evidence="9" id="KW-0239">DNA-directed DNA polymerase</keyword>
<dbReference type="EC" id="2.7.7.7" evidence="3"/>
<evidence type="ECO:0000256" key="2">
    <source>
        <dbReference type="ARBA" id="ARBA00009496"/>
    </source>
</evidence>
<dbReference type="NCBIfam" id="TIGR00594">
    <property type="entry name" value="polc"/>
    <property type="match status" value="1"/>
</dbReference>
<comment type="subunit">
    <text evidence="11">DNA polymerase III contains a core (composed of alpha, epsilon and theta chains) that associates with a tau subunit. This core dimerizes to form the POLIII' complex. PolIII' associates with the gamma complex (composed of gamma, delta, delta', psi and chi chains) and with the beta chain to form the complete DNA polymerase III complex.</text>
</comment>
<keyword evidence="15" id="KW-1185">Reference proteome</keyword>
<dbReference type="InterPro" id="IPR040982">
    <property type="entry name" value="DNA_pol3_finger"/>
</dbReference>
<keyword evidence="8" id="KW-0235">DNA replication</keyword>
<comment type="function">
    <text evidence="10">DNA polymerase III is a complex, multichain enzyme responsible for most of the replicative synthesis in bacteria. This DNA polymerase also exhibits 3' to 5' exonuclease activity. The alpha chain is the DNA polymerase.</text>
</comment>
<organism evidence="14 15">
    <name type="scientific">Azospirillum griseum</name>
    <dbReference type="NCBI Taxonomy" id="2496639"/>
    <lineage>
        <taxon>Bacteria</taxon>
        <taxon>Pseudomonadati</taxon>
        <taxon>Pseudomonadota</taxon>
        <taxon>Alphaproteobacteria</taxon>
        <taxon>Rhodospirillales</taxon>
        <taxon>Azospirillaceae</taxon>
        <taxon>Azospirillum</taxon>
    </lineage>
</organism>
<dbReference type="SUPFAM" id="SSF160975">
    <property type="entry name" value="AF1531-like"/>
    <property type="match status" value="1"/>
</dbReference>
<dbReference type="RefSeq" id="WP_126615004.1">
    <property type="nucleotide sequence ID" value="NZ_JBHUCY010000077.1"/>
</dbReference>
<comment type="similarity">
    <text evidence="2">Belongs to the DNA polymerase type-C family. DnaE subfamily.</text>
</comment>
<dbReference type="PANTHER" id="PTHR32294">
    <property type="entry name" value="DNA POLYMERASE III SUBUNIT ALPHA"/>
    <property type="match status" value="1"/>
</dbReference>
<protein>
    <recommendedName>
        <fullName evidence="4">DNA polymerase III subunit alpha</fullName>
        <ecNumber evidence="3">2.7.7.7</ecNumber>
    </recommendedName>
</protein>
<name>A0A3S0K594_9PROT</name>
<dbReference type="EMBL" id="RXMA01000008">
    <property type="protein sequence ID" value="RTR20604.1"/>
    <property type="molecule type" value="Genomic_DNA"/>
</dbReference>
<evidence type="ECO:0000256" key="11">
    <source>
        <dbReference type="ARBA" id="ARBA00026073"/>
    </source>
</evidence>
<dbReference type="InterPro" id="IPR029460">
    <property type="entry name" value="DNAPol_HHH"/>
</dbReference>
<evidence type="ECO:0000256" key="10">
    <source>
        <dbReference type="ARBA" id="ARBA00025611"/>
    </source>
</evidence>
<dbReference type="Proteomes" id="UP000277007">
    <property type="component" value="Unassembled WGS sequence"/>
</dbReference>
<dbReference type="CDD" id="cd07433">
    <property type="entry name" value="PHP_PolIIIA_DnaE1"/>
    <property type="match status" value="1"/>
</dbReference>
<evidence type="ECO:0000256" key="9">
    <source>
        <dbReference type="ARBA" id="ARBA00022932"/>
    </source>
</evidence>
<dbReference type="SMART" id="SM00481">
    <property type="entry name" value="POLIIIAc"/>
    <property type="match status" value="1"/>
</dbReference>
<dbReference type="NCBIfam" id="NF004226">
    <property type="entry name" value="PRK05673.1"/>
    <property type="match status" value="1"/>
</dbReference>
<dbReference type="Gene3D" id="1.10.150.870">
    <property type="match status" value="1"/>
</dbReference>
<evidence type="ECO:0000256" key="12">
    <source>
        <dbReference type="ARBA" id="ARBA00049244"/>
    </source>
</evidence>
<evidence type="ECO:0000313" key="14">
    <source>
        <dbReference type="EMBL" id="RTR20604.1"/>
    </source>
</evidence>
<proteinExistence type="inferred from homology"/>
<dbReference type="Gene3D" id="3.20.20.140">
    <property type="entry name" value="Metal-dependent hydrolases"/>
    <property type="match status" value="1"/>
</dbReference>
<dbReference type="Pfam" id="PF17657">
    <property type="entry name" value="DNA_pol3_finger"/>
    <property type="match status" value="1"/>
</dbReference>
<dbReference type="AlphaFoldDB" id="A0A3S0K594"/>
<evidence type="ECO:0000256" key="5">
    <source>
        <dbReference type="ARBA" id="ARBA00022490"/>
    </source>
</evidence>
<dbReference type="Pfam" id="PF07733">
    <property type="entry name" value="DNA_pol3_alpha"/>
    <property type="match status" value="1"/>
</dbReference>
<dbReference type="Pfam" id="PF02811">
    <property type="entry name" value="PHP"/>
    <property type="match status" value="1"/>
</dbReference>
<dbReference type="OrthoDB" id="9803237at2"/>
<keyword evidence="7 14" id="KW-0548">Nucleotidyltransferase</keyword>
<dbReference type="SUPFAM" id="SSF89550">
    <property type="entry name" value="PHP domain-like"/>
    <property type="match status" value="1"/>
</dbReference>